<evidence type="ECO:0000259" key="2">
    <source>
        <dbReference type="Pfam" id="PF08386"/>
    </source>
</evidence>
<dbReference type="Proteomes" id="UP001597058">
    <property type="component" value="Unassembled WGS sequence"/>
</dbReference>
<feature type="compositionally biased region" description="Basic residues" evidence="1">
    <location>
        <begin position="11"/>
        <end position="25"/>
    </location>
</feature>
<feature type="domain" description="Peptidase S33 tripeptidyl aminopeptidase-like C-terminal" evidence="2">
    <location>
        <begin position="152"/>
        <end position="223"/>
    </location>
</feature>
<dbReference type="RefSeq" id="WP_381243072.1">
    <property type="nucleotide sequence ID" value="NZ_JBHSKH010000147.1"/>
</dbReference>
<comment type="caution">
    <text evidence="3">The sequence shown here is derived from an EMBL/GenBank/DDBJ whole genome shotgun (WGS) entry which is preliminary data.</text>
</comment>
<protein>
    <submittedName>
        <fullName evidence="3">Alpha/beta hydrolase</fullName>
    </submittedName>
</protein>
<evidence type="ECO:0000313" key="3">
    <source>
        <dbReference type="EMBL" id="MFD1311270.1"/>
    </source>
</evidence>
<reference evidence="4" key="1">
    <citation type="journal article" date="2019" name="Int. J. Syst. Evol. Microbiol.">
        <title>The Global Catalogue of Microorganisms (GCM) 10K type strain sequencing project: providing services to taxonomists for standard genome sequencing and annotation.</title>
        <authorList>
            <consortium name="The Broad Institute Genomics Platform"/>
            <consortium name="The Broad Institute Genome Sequencing Center for Infectious Disease"/>
            <person name="Wu L."/>
            <person name="Ma J."/>
        </authorList>
    </citation>
    <scope>NUCLEOTIDE SEQUENCE [LARGE SCALE GENOMIC DNA]</scope>
    <source>
        <strain evidence="4">CGMCC 4.7020</strain>
    </source>
</reference>
<feature type="region of interest" description="Disordered" evidence="1">
    <location>
        <begin position="1"/>
        <end position="126"/>
    </location>
</feature>
<dbReference type="InterPro" id="IPR013595">
    <property type="entry name" value="Pept_S33_TAP-like_C"/>
</dbReference>
<keyword evidence="4" id="KW-1185">Reference proteome</keyword>
<name>A0ABW3XQ43_9ACTN</name>
<gene>
    <name evidence="3" type="ORF">ACFQ5X_36340</name>
</gene>
<feature type="compositionally biased region" description="Basic residues" evidence="1">
    <location>
        <begin position="70"/>
        <end position="87"/>
    </location>
</feature>
<evidence type="ECO:0000256" key="1">
    <source>
        <dbReference type="SAM" id="MobiDB-lite"/>
    </source>
</evidence>
<dbReference type="GO" id="GO:0016787">
    <property type="term" value="F:hydrolase activity"/>
    <property type="evidence" value="ECO:0007669"/>
    <property type="project" value="UniProtKB-KW"/>
</dbReference>
<organism evidence="3 4">
    <name type="scientific">Streptomyces kaempferi</name>
    <dbReference type="NCBI Taxonomy" id="333725"/>
    <lineage>
        <taxon>Bacteria</taxon>
        <taxon>Bacillati</taxon>
        <taxon>Actinomycetota</taxon>
        <taxon>Actinomycetes</taxon>
        <taxon>Kitasatosporales</taxon>
        <taxon>Streptomycetaceae</taxon>
        <taxon>Streptomyces</taxon>
    </lineage>
</organism>
<accession>A0ABW3XQ43</accession>
<dbReference type="EMBL" id="JBHTMM010000074">
    <property type="protein sequence ID" value="MFD1311270.1"/>
    <property type="molecule type" value="Genomic_DNA"/>
</dbReference>
<proteinExistence type="predicted"/>
<dbReference type="Pfam" id="PF08386">
    <property type="entry name" value="Abhydrolase_4"/>
    <property type="match status" value="1"/>
</dbReference>
<feature type="compositionally biased region" description="Basic and acidic residues" evidence="1">
    <location>
        <begin position="31"/>
        <end position="43"/>
    </location>
</feature>
<sequence>MRHLEGLRPARQGRGRRVRRPRHPSRPGPDPYRERGPPAADRRGHPRGHPGLPHPVRSLLAGVGEDHRRGPGRRRRGLHPRPGRHPRPGAGPDTGARLPRQRPPGSHPRPAHPVAEGTRPGVPAPRRRRALLQDHRRLPRLAHPGRARQGGVHGAPPALVLQSTHQALAPYRAGAAMAAQLPGSVVLGREGDDYSMFLVSECVQKATNRYLTTRALPAPGTTCTG</sequence>
<evidence type="ECO:0000313" key="4">
    <source>
        <dbReference type="Proteomes" id="UP001597058"/>
    </source>
</evidence>
<keyword evidence="3" id="KW-0378">Hydrolase</keyword>